<name>A0A3P6C4K0_BRAOL</name>
<accession>A0A3P6C4K0</accession>
<dbReference type="GO" id="GO:0046983">
    <property type="term" value="F:protein dimerization activity"/>
    <property type="evidence" value="ECO:0007669"/>
    <property type="project" value="InterPro"/>
</dbReference>
<organism evidence="3">
    <name type="scientific">Brassica oleracea</name>
    <name type="common">Wild cabbage</name>
    <dbReference type="NCBI Taxonomy" id="3712"/>
    <lineage>
        <taxon>Eukaryota</taxon>
        <taxon>Viridiplantae</taxon>
        <taxon>Streptophyta</taxon>
        <taxon>Embryophyta</taxon>
        <taxon>Tracheophyta</taxon>
        <taxon>Spermatophyta</taxon>
        <taxon>Magnoliopsida</taxon>
        <taxon>eudicotyledons</taxon>
        <taxon>Gunneridae</taxon>
        <taxon>Pentapetalae</taxon>
        <taxon>rosids</taxon>
        <taxon>malvids</taxon>
        <taxon>Brassicales</taxon>
        <taxon>Brassicaceae</taxon>
        <taxon>Brassiceae</taxon>
        <taxon>Brassica</taxon>
    </lineage>
</organism>
<feature type="domain" description="HAT C-terminal dimerisation" evidence="2">
    <location>
        <begin position="183"/>
        <end position="263"/>
    </location>
</feature>
<gene>
    <name evidence="3" type="ORF">BOLC4T24561H</name>
</gene>
<evidence type="ECO:0000313" key="3">
    <source>
        <dbReference type="EMBL" id="VDD09110.1"/>
    </source>
</evidence>
<feature type="non-terminal residue" evidence="3">
    <location>
        <position position="1"/>
    </location>
</feature>
<dbReference type="InterPro" id="IPR008906">
    <property type="entry name" value="HATC_C_dom"/>
</dbReference>
<dbReference type="AlphaFoldDB" id="A0A3P6C4K0"/>
<evidence type="ECO:0000259" key="2">
    <source>
        <dbReference type="Pfam" id="PF05699"/>
    </source>
</evidence>
<feature type="compositionally biased region" description="Low complexity" evidence="1">
    <location>
        <begin position="86"/>
        <end position="95"/>
    </location>
</feature>
<proteinExistence type="predicted"/>
<dbReference type="PANTHER" id="PTHR23272:SF166">
    <property type="entry name" value="ZINC FINGER BED DOMAIN-CONTAINING PROTEIN RICESLEEPER 2-LIKE ISOFORM X1"/>
    <property type="match status" value="1"/>
</dbReference>
<dbReference type="PANTHER" id="PTHR23272">
    <property type="entry name" value="BED FINGER-RELATED"/>
    <property type="match status" value="1"/>
</dbReference>
<feature type="non-terminal residue" evidence="3">
    <location>
        <position position="264"/>
    </location>
</feature>
<reference evidence="3" key="1">
    <citation type="submission" date="2018-11" db="EMBL/GenBank/DDBJ databases">
        <authorList>
            <consortium name="Genoscope - CEA"/>
            <person name="William W."/>
        </authorList>
    </citation>
    <scope>NUCLEOTIDE SEQUENCE</scope>
</reference>
<protein>
    <recommendedName>
        <fullName evidence="2">HAT C-terminal dimerisation domain-containing protein</fullName>
    </recommendedName>
</protein>
<dbReference type="SUPFAM" id="SSF53098">
    <property type="entry name" value="Ribonuclease H-like"/>
    <property type="match status" value="1"/>
</dbReference>
<dbReference type="Pfam" id="PF05699">
    <property type="entry name" value="Dimer_Tnp_hAT"/>
    <property type="match status" value="1"/>
</dbReference>
<dbReference type="EMBL" id="LR031873">
    <property type="protein sequence ID" value="VDD09110.1"/>
    <property type="molecule type" value="Genomic_DNA"/>
</dbReference>
<evidence type="ECO:0000256" key="1">
    <source>
        <dbReference type="SAM" id="MobiDB-lite"/>
    </source>
</evidence>
<dbReference type="InterPro" id="IPR012337">
    <property type="entry name" value="RNaseH-like_sf"/>
</dbReference>
<feature type="region of interest" description="Disordered" evidence="1">
    <location>
        <begin position="84"/>
        <end position="105"/>
    </location>
</feature>
<sequence length="264" mass="28518">LQHLGKKLKSILTFSDLSLASRESLSVLRLVSPSLEPCLSVSTLLSLLGLSVSHSILSSIRFSLQSLGSLTLLDRRSSLVPPLTLASESSPSEEPSPAPAQALVSQLESHSPGSKNIRLFLSGKSKQLGLVCLIIVKLYGVYKKKKSTSAQSSQEAETDALPVGYGGFYAFFTQQAGTGKSALDVYLSEPVLDMLANTKLDVIKYWKENSSRFKELSQMACDVLCIPITTVSSESSFSVGNRVLSKYRSRLLPSNVEALICARN</sequence>